<keyword evidence="1" id="KW-1133">Transmembrane helix</keyword>
<sequence>MSVKRKLPYLLLLLVMPILGLFYTILNESPRKAEQIPLPIDHDIPFIVAFVVPYIFWYVFIFGYLVYFCFKDTDVYVRTLITIVIGELICFIIYFFFQTTVPRPTVEGSGAFVMLVKYIYAHDRPVNCFPSIHVLTTYAIMLASFHIKKMHKLNKYFIHIMGSLIILSTIFIKQHVVLDMVASMFLVAFIYSTVFAIVRMRSDAKENIGAY</sequence>
<proteinExistence type="predicted"/>
<dbReference type="InterPro" id="IPR036938">
    <property type="entry name" value="PAP2/HPO_sf"/>
</dbReference>
<feature type="transmembrane region" description="Helical" evidence="1">
    <location>
        <begin position="180"/>
        <end position="198"/>
    </location>
</feature>
<dbReference type="RefSeq" id="WP_204417207.1">
    <property type="nucleotide sequence ID" value="NZ_JAFBED010000005.1"/>
</dbReference>
<keyword evidence="1" id="KW-0472">Membrane</keyword>
<dbReference type="Proteomes" id="UP000737402">
    <property type="component" value="Unassembled WGS sequence"/>
</dbReference>
<evidence type="ECO:0000313" key="2">
    <source>
        <dbReference type="EMBL" id="MBM7620941.1"/>
    </source>
</evidence>
<feature type="transmembrane region" description="Helical" evidence="1">
    <location>
        <begin position="46"/>
        <end position="68"/>
    </location>
</feature>
<feature type="transmembrane region" description="Helical" evidence="1">
    <location>
        <begin position="124"/>
        <end position="144"/>
    </location>
</feature>
<reference evidence="2 3" key="1">
    <citation type="submission" date="2021-01" db="EMBL/GenBank/DDBJ databases">
        <title>Genomic Encyclopedia of Type Strains, Phase IV (KMG-IV): sequencing the most valuable type-strain genomes for metagenomic binning, comparative biology and taxonomic classification.</title>
        <authorList>
            <person name="Goeker M."/>
        </authorList>
    </citation>
    <scope>NUCLEOTIDE SEQUENCE [LARGE SCALE GENOMIC DNA]</scope>
    <source>
        <strain evidence="2 3">DSM 25879</strain>
    </source>
</reference>
<keyword evidence="3" id="KW-1185">Reference proteome</keyword>
<name>A0ABS2P1V4_9BACI</name>
<evidence type="ECO:0000313" key="3">
    <source>
        <dbReference type="Proteomes" id="UP000737402"/>
    </source>
</evidence>
<feature type="transmembrane region" description="Helical" evidence="1">
    <location>
        <begin position="75"/>
        <end position="97"/>
    </location>
</feature>
<accession>A0ABS2P1V4</accession>
<feature type="transmembrane region" description="Helical" evidence="1">
    <location>
        <begin position="7"/>
        <end position="26"/>
    </location>
</feature>
<keyword evidence="1" id="KW-0812">Transmembrane</keyword>
<comment type="caution">
    <text evidence="2">The sequence shown here is derived from an EMBL/GenBank/DDBJ whole genome shotgun (WGS) entry which is preliminary data.</text>
</comment>
<organism evidence="2 3">
    <name type="scientific">Sutcliffiella tianshenii</name>
    <dbReference type="NCBI Taxonomy" id="1463404"/>
    <lineage>
        <taxon>Bacteria</taxon>
        <taxon>Bacillati</taxon>
        <taxon>Bacillota</taxon>
        <taxon>Bacilli</taxon>
        <taxon>Bacillales</taxon>
        <taxon>Bacillaceae</taxon>
        <taxon>Sutcliffiella</taxon>
    </lineage>
</organism>
<protein>
    <submittedName>
        <fullName evidence="2">Membrane-associated phospholipid phosphatase</fullName>
    </submittedName>
</protein>
<feature type="transmembrane region" description="Helical" evidence="1">
    <location>
        <begin position="156"/>
        <end position="174"/>
    </location>
</feature>
<evidence type="ECO:0000256" key="1">
    <source>
        <dbReference type="SAM" id="Phobius"/>
    </source>
</evidence>
<gene>
    <name evidence="2" type="ORF">JOC95_002796</name>
</gene>
<dbReference type="SUPFAM" id="SSF48317">
    <property type="entry name" value="Acid phosphatase/Vanadium-dependent haloperoxidase"/>
    <property type="match status" value="1"/>
</dbReference>
<dbReference type="EMBL" id="JAFBED010000005">
    <property type="protein sequence ID" value="MBM7620941.1"/>
    <property type="molecule type" value="Genomic_DNA"/>
</dbReference>